<dbReference type="InterPro" id="IPR029063">
    <property type="entry name" value="SAM-dependent_MTases_sf"/>
</dbReference>
<dbReference type="PANTHER" id="PTHR43712">
    <property type="entry name" value="PUTATIVE (AFU_ORTHOLOGUE AFUA_4G14580)-RELATED"/>
    <property type="match status" value="1"/>
</dbReference>
<keyword evidence="6" id="KW-1185">Reference proteome</keyword>
<keyword evidence="1" id="KW-0489">Methyltransferase</keyword>
<dbReference type="EMBL" id="MU864579">
    <property type="protein sequence ID" value="KAK4183079.1"/>
    <property type="molecule type" value="Genomic_DNA"/>
</dbReference>
<dbReference type="Gene3D" id="3.40.50.150">
    <property type="entry name" value="Vaccinia Virus protein VP39"/>
    <property type="match status" value="1"/>
</dbReference>
<dbReference type="InterPro" id="IPR016461">
    <property type="entry name" value="COMT-like"/>
</dbReference>
<dbReference type="InterPro" id="IPR001077">
    <property type="entry name" value="COMT_C"/>
</dbReference>
<keyword evidence="2" id="KW-0808">Transferase</keyword>
<evidence type="ECO:0000259" key="4">
    <source>
        <dbReference type="Pfam" id="PF00891"/>
    </source>
</evidence>
<accession>A0AAN6WJ65</accession>
<dbReference type="GO" id="GO:0008171">
    <property type="term" value="F:O-methyltransferase activity"/>
    <property type="evidence" value="ECO:0007669"/>
    <property type="project" value="InterPro"/>
</dbReference>
<dbReference type="GO" id="GO:0032259">
    <property type="term" value="P:methylation"/>
    <property type="evidence" value="ECO:0007669"/>
    <property type="project" value="UniProtKB-KW"/>
</dbReference>
<evidence type="ECO:0000256" key="3">
    <source>
        <dbReference type="ARBA" id="ARBA00022691"/>
    </source>
</evidence>
<evidence type="ECO:0000256" key="1">
    <source>
        <dbReference type="ARBA" id="ARBA00022603"/>
    </source>
</evidence>
<reference evidence="5" key="2">
    <citation type="submission" date="2023-05" db="EMBL/GenBank/DDBJ databases">
        <authorList>
            <consortium name="Lawrence Berkeley National Laboratory"/>
            <person name="Steindorff A."/>
            <person name="Hensen N."/>
            <person name="Bonometti L."/>
            <person name="Westerberg I."/>
            <person name="Brannstrom I.O."/>
            <person name="Guillou S."/>
            <person name="Cros-Aarteil S."/>
            <person name="Calhoun S."/>
            <person name="Haridas S."/>
            <person name="Kuo A."/>
            <person name="Mondo S."/>
            <person name="Pangilinan J."/>
            <person name="Riley R."/>
            <person name="Labutti K."/>
            <person name="Andreopoulos B."/>
            <person name="Lipzen A."/>
            <person name="Chen C."/>
            <person name="Yanf M."/>
            <person name="Daum C."/>
            <person name="Ng V."/>
            <person name="Clum A."/>
            <person name="Ohm R."/>
            <person name="Martin F."/>
            <person name="Silar P."/>
            <person name="Natvig D."/>
            <person name="Lalanne C."/>
            <person name="Gautier V."/>
            <person name="Ament-Velasquez S.L."/>
            <person name="Kruys A."/>
            <person name="Hutchinson M.I."/>
            <person name="Powell A.J."/>
            <person name="Barry K."/>
            <person name="Miller A.N."/>
            <person name="Grigoriev I.V."/>
            <person name="Debuchy R."/>
            <person name="Gladieux P."/>
            <person name="Thoren M.H."/>
            <person name="Johannesson H."/>
        </authorList>
    </citation>
    <scope>NUCLEOTIDE SEQUENCE</scope>
    <source>
        <strain evidence="5">PSN309</strain>
    </source>
</reference>
<comment type="caution">
    <text evidence="5">The sequence shown here is derived from an EMBL/GenBank/DDBJ whole genome shotgun (WGS) entry which is preliminary data.</text>
</comment>
<organism evidence="5 6">
    <name type="scientific">Podospora australis</name>
    <dbReference type="NCBI Taxonomy" id="1536484"/>
    <lineage>
        <taxon>Eukaryota</taxon>
        <taxon>Fungi</taxon>
        <taxon>Dikarya</taxon>
        <taxon>Ascomycota</taxon>
        <taxon>Pezizomycotina</taxon>
        <taxon>Sordariomycetes</taxon>
        <taxon>Sordariomycetidae</taxon>
        <taxon>Sordariales</taxon>
        <taxon>Podosporaceae</taxon>
        <taxon>Podospora</taxon>
    </lineage>
</organism>
<dbReference type="PROSITE" id="PS51683">
    <property type="entry name" value="SAM_OMT_II"/>
    <property type="match status" value="1"/>
</dbReference>
<feature type="domain" description="O-methyltransferase C-terminal" evidence="4">
    <location>
        <begin position="78"/>
        <end position="225"/>
    </location>
</feature>
<dbReference type="Proteomes" id="UP001302126">
    <property type="component" value="Unassembled WGS sequence"/>
</dbReference>
<dbReference type="AlphaFoldDB" id="A0AAN6WJ65"/>
<protein>
    <submittedName>
        <fullName evidence="5">Cercosporin toxin biosynthesis protein-like protein</fullName>
    </submittedName>
</protein>
<sequence length="253" mass="28303">MKLADALAQYPGSEDPRETGFALANGGRDFFTVLQEEPDRGADFAQSMSMQSMGPDRNVSYCVEALAPGWDEAELCPRVIVDVGGSLGTLSEALVRRYSGIEHAIVQDLSKTVADAKVPEDLQKGERMRFVEYDFFTEQSVKDADVYLFRQILHDWSDSKCVEILKNQIPALKPGARIILNEMCSLPPAAYTHARDADHRGYDIAMKHFFNGKERTSEDFRALFAAVDERFEVVSIRRPLGSAMSVIEVTWRG</sequence>
<gene>
    <name evidence="5" type="ORF">QBC35DRAFT_544944</name>
</gene>
<keyword evidence="3" id="KW-0949">S-adenosyl-L-methionine</keyword>
<name>A0AAN6WJ65_9PEZI</name>
<evidence type="ECO:0000256" key="2">
    <source>
        <dbReference type="ARBA" id="ARBA00022679"/>
    </source>
</evidence>
<dbReference type="Pfam" id="PF00891">
    <property type="entry name" value="Methyltransf_2"/>
    <property type="match status" value="1"/>
</dbReference>
<evidence type="ECO:0000313" key="6">
    <source>
        <dbReference type="Proteomes" id="UP001302126"/>
    </source>
</evidence>
<dbReference type="PANTHER" id="PTHR43712:SF16">
    <property type="entry name" value="O-METHYLTRANSFERASE ELCB"/>
    <property type="match status" value="1"/>
</dbReference>
<evidence type="ECO:0000313" key="5">
    <source>
        <dbReference type="EMBL" id="KAK4183079.1"/>
    </source>
</evidence>
<reference evidence="5" key="1">
    <citation type="journal article" date="2023" name="Mol. Phylogenet. Evol.">
        <title>Genome-scale phylogeny and comparative genomics of the fungal order Sordariales.</title>
        <authorList>
            <person name="Hensen N."/>
            <person name="Bonometti L."/>
            <person name="Westerberg I."/>
            <person name="Brannstrom I.O."/>
            <person name="Guillou S."/>
            <person name="Cros-Aarteil S."/>
            <person name="Calhoun S."/>
            <person name="Haridas S."/>
            <person name="Kuo A."/>
            <person name="Mondo S."/>
            <person name="Pangilinan J."/>
            <person name="Riley R."/>
            <person name="LaButti K."/>
            <person name="Andreopoulos B."/>
            <person name="Lipzen A."/>
            <person name="Chen C."/>
            <person name="Yan M."/>
            <person name="Daum C."/>
            <person name="Ng V."/>
            <person name="Clum A."/>
            <person name="Steindorff A."/>
            <person name="Ohm R.A."/>
            <person name="Martin F."/>
            <person name="Silar P."/>
            <person name="Natvig D.O."/>
            <person name="Lalanne C."/>
            <person name="Gautier V."/>
            <person name="Ament-Velasquez S.L."/>
            <person name="Kruys A."/>
            <person name="Hutchinson M.I."/>
            <person name="Powell A.J."/>
            <person name="Barry K."/>
            <person name="Miller A.N."/>
            <person name="Grigoriev I.V."/>
            <person name="Debuchy R."/>
            <person name="Gladieux P."/>
            <person name="Hiltunen Thoren M."/>
            <person name="Johannesson H."/>
        </authorList>
    </citation>
    <scope>NUCLEOTIDE SEQUENCE</scope>
    <source>
        <strain evidence="5">PSN309</strain>
    </source>
</reference>
<proteinExistence type="predicted"/>
<dbReference type="SUPFAM" id="SSF53335">
    <property type="entry name" value="S-adenosyl-L-methionine-dependent methyltransferases"/>
    <property type="match status" value="1"/>
</dbReference>